<accession>A0A7J8F0D9</accession>
<evidence type="ECO:0000313" key="2">
    <source>
        <dbReference type="Proteomes" id="UP000593571"/>
    </source>
</evidence>
<dbReference type="Proteomes" id="UP000593571">
    <property type="component" value="Unassembled WGS sequence"/>
</dbReference>
<comment type="caution">
    <text evidence="1">The sequence shown here is derived from an EMBL/GenBank/DDBJ whole genome shotgun (WGS) entry which is preliminary data.</text>
</comment>
<organism evidence="1 2">
    <name type="scientific">Rousettus aegyptiacus</name>
    <name type="common">Egyptian fruit bat</name>
    <name type="synonym">Pteropus aegyptiacus</name>
    <dbReference type="NCBI Taxonomy" id="9407"/>
    <lineage>
        <taxon>Eukaryota</taxon>
        <taxon>Metazoa</taxon>
        <taxon>Chordata</taxon>
        <taxon>Craniata</taxon>
        <taxon>Vertebrata</taxon>
        <taxon>Euteleostomi</taxon>
        <taxon>Mammalia</taxon>
        <taxon>Eutheria</taxon>
        <taxon>Laurasiatheria</taxon>
        <taxon>Chiroptera</taxon>
        <taxon>Yinpterochiroptera</taxon>
        <taxon>Pteropodoidea</taxon>
        <taxon>Pteropodidae</taxon>
        <taxon>Rousettinae</taxon>
        <taxon>Rousettus</taxon>
    </lineage>
</organism>
<protein>
    <submittedName>
        <fullName evidence="1">Uncharacterized protein</fullName>
    </submittedName>
</protein>
<reference evidence="1 2" key="1">
    <citation type="journal article" date="2020" name="Nature">
        <title>Six reference-quality genomes reveal evolution of bat adaptations.</title>
        <authorList>
            <person name="Jebb D."/>
            <person name="Huang Z."/>
            <person name="Pippel M."/>
            <person name="Hughes G.M."/>
            <person name="Lavrichenko K."/>
            <person name="Devanna P."/>
            <person name="Winkler S."/>
            <person name="Jermiin L.S."/>
            <person name="Skirmuntt E.C."/>
            <person name="Katzourakis A."/>
            <person name="Burkitt-Gray L."/>
            <person name="Ray D.A."/>
            <person name="Sullivan K.A.M."/>
            <person name="Roscito J.G."/>
            <person name="Kirilenko B.M."/>
            <person name="Davalos L.M."/>
            <person name="Corthals A.P."/>
            <person name="Power M.L."/>
            <person name="Jones G."/>
            <person name="Ransome R.D."/>
            <person name="Dechmann D.K.N."/>
            <person name="Locatelli A.G."/>
            <person name="Puechmaille S.J."/>
            <person name="Fedrigo O."/>
            <person name="Jarvis E.D."/>
            <person name="Hiller M."/>
            <person name="Vernes S.C."/>
            <person name="Myers E.W."/>
            <person name="Teeling E.C."/>
        </authorList>
    </citation>
    <scope>NUCLEOTIDE SEQUENCE [LARGE SCALE GENOMIC DNA]</scope>
    <source>
        <strain evidence="1">MRouAeg1</strain>
        <tissue evidence="1">Muscle</tissue>
    </source>
</reference>
<proteinExistence type="predicted"/>
<gene>
    <name evidence="1" type="ORF">HJG63_012240</name>
</gene>
<sequence length="180" mass="20307">MSVLFNILSLPLSRLCSIDIVIQFLVQRALQSMWHYILRRSKAEAQRVRPHAQVSPRVRASRTFCLNSQGSLSTSRRARMASKQVTTLKTAERMEAPCIASHLAPHQDLLLPQGETQPQEDEFYPRGSSNSQRLSASLISDKTQQTINYNFSRMVSHVPLQASLCPQRKEDFSAAKSGPR</sequence>
<dbReference type="AlphaFoldDB" id="A0A7J8F0D9"/>
<keyword evidence="2" id="KW-1185">Reference proteome</keyword>
<dbReference type="EMBL" id="JACASE010000008">
    <property type="protein sequence ID" value="KAF6441011.1"/>
    <property type="molecule type" value="Genomic_DNA"/>
</dbReference>
<evidence type="ECO:0000313" key="1">
    <source>
        <dbReference type="EMBL" id="KAF6441011.1"/>
    </source>
</evidence>
<name>A0A7J8F0D9_ROUAE</name>